<gene>
    <name evidence="3" type="ordered locus">Desmu_0937</name>
</gene>
<keyword evidence="4" id="KW-1185">Reference proteome</keyword>
<organism evidence="3 4">
    <name type="scientific">Desulfurococcus mucosus (strain ATCC 35584 / DSM 2162 / JCM 9187 / O7/1)</name>
    <dbReference type="NCBI Taxonomy" id="765177"/>
    <lineage>
        <taxon>Archaea</taxon>
        <taxon>Thermoproteota</taxon>
        <taxon>Thermoprotei</taxon>
        <taxon>Desulfurococcales</taxon>
        <taxon>Desulfurococcaceae</taxon>
        <taxon>Desulfurococcus</taxon>
    </lineage>
</organism>
<accession>E8R9R4</accession>
<dbReference type="Pfam" id="PF01910">
    <property type="entry name" value="Thiamine_BP"/>
    <property type="match status" value="1"/>
</dbReference>
<feature type="domain" description="Thiamine-binding protein" evidence="2">
    <location>
        <begin position="7"/>
        <end position="96"/>
    </location>
</feature>
<dbReference type="InterPro" id="IPR029756">
    <property type="entry name" value="MTH1187/YkoF-like"/>
</dbReference>
<dbReference type="eggNOG" id="arCOG04373">
    <property type="taxonomic scope" value="Archaea"/>
</dbReference>
<protein>
    <recommendedName>
        <fullName evidence="2">Thiamine-binding protein domain-containing protein</fullName>
    </recommendedName>
</protein>
<dbReference type="AlphaFoldDB" id="E8R9R4"/>
<proteinExistence type="inferred from homology"/>
<dbReference type="EMBL" id="CP002363">
    <property type="protein sequence ID" value="ADV65240.1"/>
    <property type="molecule type" value="Genomic_DNA"/>
</dbReference>
<dbReference type="GO" id="GO:0005829">
    <property type="term" value="C:cytosol"/>
    <property type="evidence" value="ECO:0007669"/>
    <property type="project" value="TreeGrafter"/>
</dbReference>
<evidence type="ECO:0000259" key="2">
    <source>
        <dbReference type="Pfam" id="PF01910"/>
    </source>
</evidence>
<name>E8R9R4_DESM0</name>
<dbReference type="NCBIfam" id="TIGR00106">
    <property type="entry name" value="MTH1187 family thiamine-binding protein"/>
    <property type="match status" value="1"/>
</dbReference>
<dbReference type="InterPro" id="IPR002767">
    <property type="entry name" value="Thiamine_BP"/>
</dbReference>
<dbReference type="InterPro" id="IPR051614">
    <property type="entry name" value="UPF0045_domain"/>
</dbReference>
<dbReference type="SUPFAM" id="SSF89957">
    <property type="entry name" value="MTH1187/YkoF-like"/>
    <property type="match status" value="1"/>
</dbReference>
<dbReference type="Proteomes" id="UP000001068">
    <property type="component" value="Chromosome"/>
</dbReference>
<sequence>MKLILTLRVTPIGTCTTSLSDYVAEVERVFESLGLKHVLTASATIIEVNNVEEVSEILKAVIDVLTHKGVRRILIDLSIDYRVDKDLSIEGKVASVLEKLGPGTRVAEASGLRR</sequence>
<reference evidence="3 4" key="2">
    <citation type="journal article" date="2011" name="Stand. Genomic Sci.">
        <title>Complete genome sequence of Desulfurococcus mucosus type strain (O7/1).</title>
        <authorList>
            <person name="Wirth R."/>
            <person name="Chertkov O."/>
            <person name="Held B."/>
            <person name="Lapidus A."/>
            <person name="Nolan M."/>
            <person name="Lucas S."/>
            <person name="Hammon N."/>
            <person name="Deshpande S."/>
            <person name="Cheng J.F."/>
            <person name="Tapia R."/>
            <person name="Han C."/>
            <person name="Goodwin L."/>
            <person name="Pitluck S."/>
            <person name="Liolios K."/>
            <person name="Ioanna P."/>
            <person name="Ivanova N."/>
            <person name="Mavromatis K."/>
            <person name="Mikhailova N."/>
            <person name="Pati A."/>
            <person name="Chen A."/>
            <person name="Palaniappan K."/>
            <person name="Land M."/>
            <person name="Hauser L."/>
            <person name="Chang Y.J."/>
            <person name="Jeffries C.D."/>
            <person name="Bilek Y."/>
            <person name="Hader T."/>
            <person name="Rohde M."/>
            <person name="Spring S."/>
            <person name="Sikorski J."/>
            <person name="Goker M."/>
            <person name="Woyke T."/>
            <person name="Bristow J."/>
            <person name="Eisen J.A."/>
            <person name="Markowitz V."/>
            <person name="Hugenholtz P."/>
            <person name="Kyrpides N.C."/>
            <person name="Klenk H.P."/>
        </authorList>
    </citation>
    <scope>NUCLEOTIDE SEQUENCE [LARGE SCALE GENOMIC DNA]</scope>
    <source>
        <strain evidence="4">ATCC 35584 / DSM 2162 / JCM 9187 / O7/1</strain>
    </source>
</reference>
<evidence type="ECO:0000313" key="3">
    <source>
        <dbReference type="EMBL" id="ADV65240.1"/>
    </source>
</evidence>
<dbReference type="HOGENOM" id="CLU_137479_3_2_2"/>
<dbReference type="Gene3D" id="3.30.70.930">
    <property type="match status" value="1"/>
</dbReference>
<dbReference type="PANTHER" id="PTHR33777">
    <property type="entry name" value="UPF0045 PROTEIN ECM15"/>
    <property type="match status" value="1"/>
</dbReference>
<dbReference type="OrthoDB" id="10763at2157"/>
<reference evidence="4" key="1">
    <citation type="submission" date="2010-11" db="EMBL/GenBank/DDBJ databases">
        <title>The complete genome of Desulfurococcus mucosus DSM 2162.</title>
        <authorList>
            <consortium name="US DOE Joint Genome Institute (JGI-PGF)"/>
            <person name="Lucas S."/>
            <person name="Copeland A."/>
            <person name="Lapidus A."/>
            <person name="Bruce D."/>
            <person name="Goodwin L."/>
            <person name="Pitluck S."/>
            <person name="Kyrpides N."/>
            <person name="Mavromatis K."/>
            <person name="Pagani I."/>
            <person name="Ivanova N."/>
            <person name="Ovchinnikova G."/>
            <person name="Chertkov O."/>
            <person name="Held B."/>
            <person name="Brettin T."/>
            <person name="Detter J.C."/>
            <person name="Tapia R."/>
            <person name="Han C."/>
            <person name="Land M."/>
            <person name="Hauser L."/>
            <person name="Markowitz V."/>
            <person name="Cheng J.-F."/>
            <person name="Hugenholtz P."/>
            <person name="Woyke T."/>
            <person name="Wu D."/>
            <person name="Wirth R."/>
            <person name="Bilek Y."/>
            <person name="Hader T."/>
            <person name="Klenk H.-P."/>
            <person name="Eisen J.A."/>
        </authorList>
    </citation>
    <scope>NUCLEOTIDE SEQUENCE [LARGE SCALE GENOMIC DNA]</scope>
    <source>
        <strain evidence="4">ATCC 35584 / DSM 2162 / JCM 9187 / O7/1</strain>
    </source>
</reference>
<dbReference type="PANTHER" id="PTHR33777:SF1">
    <property type="entry name" value="UPF0045 PROTEIN ECM15"/>
    <property type="match status" value="1"/>
</dbReference>
<evidence type="ECO:0000256" key="1">
    <source>
        <dbReference type="ARBA" id="ARBA00010272"/>
    </source>
</evidence>
<evidence type="ECO:0000313" key="4">
    <source>
        <dbReference type="Proteomes" id="UP000001068"/>
    </source>
</evidence>
<dbReference type="KEGG" id="dmu:Desmu_0937"/>
<dbReference type="STRING" id="765177.Desmu_0937"/>
<comment type="similarity">
    <text evidence="1">Belongs to the UPF0045 family.</text>
</comment>